<dbReference type="SMART" id="SM00862">
    <property type="entry name" value="Trans_reg_C"/>
    <property type="match status" value="1"/>
</dbReference>
<keyword evidence="1 3" id="KW-0238">DNA-binding</keyword>
<dbReference type="Proteomes" id="UP000322080">
    <property type="component" value="Unassembled WGS sequence"/>
</dbReference>
<evidence type="ECO:0000256" key="3">
    <source>
        <dbReference type="PROSITE-ProRule" id="PRU01091"/>
    </source>
</evidence>
<dbReference type="InterPro" id="IPR036388">
    <property type="entry name" value="WH-like_DNA-bd_sf"/>
</dbReference>
<dbReference type="InterPro" id="IPR001867">
    <property type="entry name" value="OmpR/PhoB-type_DNA-bd"/>
</dbReference>
<evidence type="ECO:0000313" key="7">
    <source>
        <dbReference type="Proteomes" id="UP000322080"/>
    </source>
</evidence>
<dbReference type="GO" id="GO:0032993">
    <property type="term" value="C:protein-DNA complex"/>
    <property type="evidence" value="ECO:0007669"/>
    <property type="project" value="TreeGrafter"/>
</dbReference>
<dbReference type="EMBL" id="VSIY01000009">
    <property type="protein sequence ID" value="TYB81090.1"/>
    <property type="molecule type" value="Genomic_DNA"/>
</dbReference>
<dbReference type="CDD" id="cd00383">
    <property type="entry name" value="trans_reg_C"/>
    <property type="match status" value="1"/>
</dbReference>
<feature type="DNA-binding region" description="OmpR/PhoB-type" evidence="3">
    <location>
        <begin position="124"/>
        <end position="221"/>
    </location>
</feature>
<dbReference type="PROSITE" id="PS50110">
    <property type="entry name" value="RESPONSE_REGULATORY"/>
    <property type="match status" value="1"/>
</dbReference>
<comment type="caution">
    <text evidence="6">The sequence shown here is derived from an EMBL/GenBank/DDBJ whole genome shotgun (WGS) entry which is preliminary data.</text>
</comment>
<dbReference type="GO" id="GO:0005829">
    <property type="term" value="C:cytosol"/>
    <property type="evidence" value="ECO:0007669"/>
    <property type="project" value="TreeGrafter"/>
</dbReference>
<dbReference type="RefSeq" id="WP_148378154.1">
    <property type="nucleotide sequence ID" value="NZ_VSIY01000009.1"/>
</dbReference>
<evidence type="ECO:0000256" key="2">
    <source>
        <dbReference type="PROSITE-ProRule" id="PRU00169"/>
    </source>
</evidence>
<evidence type="ECO:0000259" key="4">
    <source>
        <dbReference type="PROSITE" id="PS50110"/>
    </source>
</evidence>
<evidence type="ECO:0000256" key="1">
    <source>
        <dbReference type="ARBA" id="ARBA00023125"/>
    </source>
</evidence>
<protein>
    <submittedName>
        <fullName evidence="6">Response regulator transcription factor</fullName>
    </submittedName>
</protein>
<reference evidence="6 7" key="1">
    <citation type="submission" date="2019-08" db="EMBL/GenBank/DDBJ databases">
        <title>Identification of a novel species of the genus Boseongicola.</title>
        <authorList>
            <person name="Zhang X.-Q."/>
        </authorList>
    </citation>
    <scope>NUCLEOTIDE SEQUENCE [LARGE SCALE GENOMIC DNA]</scope>
    <source>
        <strain evidence="6 7">HY14</strain>
    </source>
</reference>
<keyword evidence="7" id="KW-1185">Reference proteome</keyword>
<dbReference type="InterPro" id="IPR001789">
    <property type="entry name" value="Sig_transdc_resp-reg_receiver"/>
</dbReference>
<dbReference type="GO" id="GO:0006355">
    <property type="term" value="P:regulation of DNA-templated transcription"/>
    <property type="evidence" value="ECO:0007669"/>
    <property type="project" value="InterPro"/>
</dbReference>
<dbReference type="Gene3D" id="3.40.50.2300">
    <property type="match status" value="1"/>
</dbReference>
<dbReference type="PANTHER" id="PTHR48111:SF36">
    <property type="entry name" value="TRANSCRIPTIONAL REGULATORY PROTEIN CUTR"/>
    <property type="match status" value="1"/>
</dbReference>
<feature type="modified residue" description="4-aspartylphosphate" evidence="2">
    <location>
        <position position="51"/>
    </location>
</feature>
<dbReference type="SMART" id="SM00448">
    <property type="entry name" value="REC"/>
    <property type="match status" value="1"/>
</dbReference>
<dbReference type="GO" id="GO:0000156">
    <property type="term" value="F:phosphorelay response regulator activity"/>
    <property type="evidence" value="ECO:0007669"/>
    <property type="project" value="TreeGrafter"/>
</dbReference>
<dbReference type="InterPro" id="IPR011006">
    <property type="entry name" value="CheY-like_superfamily"/>
</dbReference>
<dbReference type="Pfam" id="PF00486">
    <property type="entry name" value="Trans_reg_C"/>
    <property type="match status" value="1"/>
</dbReference>
<dbReference type="PANTHER" id="PTHR48111">
    <property type="entry name" value="REGULATOR OF RPOS"/>
    <property type="match status" value="1"/>
</dbReference>
<dbReference type="Gene3D" id="1.10.10.10">
    <property type="entry name" value="Winged helix-like DNA-binding domain superfamily/Winged helix DNA-binding domain"/>
    <property type="match status" value="1"/>
</dbReference>
<accession>A0A5D0RHJ6</accession>
<feature type="domain" description="OmpR/PhoB-type" evidence="5">
    <location>
        <begin position="124"/>
        <end position="221"/>
    </location>
</feature>
<keyword evidence="2" id="KW-0597">Phosphoprotein</keyword>
<name>A0A5D0RHJ6_9RHOB</name>
<gene>
    <name evidence="6" type="ORF">FVF75_11675</name>
</gene>
<dbReference type="AlphaFoldDB" id="A0A5D0RHJ6"/>
<dbReference type="PROSITE" id="PS51755">
    <property type="entry name" value="OMPR_PHOB"/>
    <property type="match status" value="1"/>
</dbReference>
<sequence>MRVLLVEDALDLADATRSRLRKSGVACDHAMTLAEARDFLAVQGYDVVILDISLPDGSGTDLLREMRQAGHTMPVLMLTAQFSVENKLSAFSFGADDYLVKPFDQRELEARLHVLHRRKDSDRAGEIRIGALSFDPLAGVASVDGARLDLTRREFALLGILMRHKGQVHSKDHLLEGLYSFDDAVVGANAIELYVARLRKKIAGSGVSIRTLRGRGYVLDADG</sequence>
<dbReference type="Pfam" id="PF00072">
    <property type="entry name" value="Response_reg"/>
    <property type="match status" value="1"/>
</dbReference>
<feature type="domain" description="Response regulatory" evidence="4">
    <location>
        <begin position="2"/>
        <end position="116"/>
    </location>
</feature>
<evidence type="ECO:0000259" key="5">
    <source>
        <dbReference type="PROSITE" id="PS51755"/>
    </source>
</evidence>
<dbReference type="InterPro" id="IPR039420">
    <property type="entry name" value="WalR-like"/>
</dbReference>
<evidence type="ECO:0000313" key="6">
    <source>
        <dbReference type="EMBL" id="TYB81090.1"/>
    </source>
</evidence>
<dbReference type="SUPFAM" id="SSF52172">
    <property type="entry name" value="CheY-like"/>
    <property type="match status" value="1"/>
</dbReference>
<dbReference type="GO" id="GO:0000976">
    <property type="term" value="F:transcription cis-regulatory region binding"/>
    <property type="evidence" value="ECO:0007669"/>
    <property type="project" value="TreeGrafter"/>
</dbReference>
<proteinExistence type="predicted"/>
<organism evidence="6 7">
    <name type="scientific">Maritimibacter fusiformis</name>
    <dbReference type="NCBI Taxonomy" id="2603819"/>
    <lineage>
        <taxon>Bacteria</taxon>
        <taxon>Pseudomonadati</taxon>
        <taxon>Pseudomonadota</taxon>
        <taxon>Alphaproteobacteria</taxon>
        <taxon>Rhodobacterales</taxon>
        <taxon>Roseobacteraceae</taxon>
        <taxon>Maritimibacter</taxon>
    </lineage>
</organism>